<dbReference type="Gene3D" id="3.30.70.330">
    <property type="match status" value="4"/>
</dbReference>
<dbReference type="WBParaSite" id="SSLN_0000612101-mRNA-1">
    <property type="protein sequence ID" value="SSLN_0000612101-mRNA-1"/>
    <property type="gene ID" value="SSLN_0000612101"/>
</dbReference>
<dbReference type="PANTHER" id="PTHR48033">
    <property type="entry name" value="RNA-BINDING (RRM/RBD/RNP MOTIFS) FAMILY PROTEIN"/>
    <property type="match status" value="1"/>
</dbReference>
<evidence type="ECO:0000256" key="3">
    <source>
        <dbReference type="PROSITE-ProRule" id="PRU00176"/>
    </source>
</evidence>
<keyword evidence="3" id="KW-0694">RNA-binding</keyword>
<evidence type="ECO:0000256" key="4">
    <source>
        <dbReference type="SAM" id="MobiDB-lite"/>
    </source>
</evidence>
<dbReference type="GO" id="GO:0003723">
    <property type="term" value="F:RNA binding"/>
    <property type="evidence" value="ECO:0007669"/>
    <property type="project" value="UniProtKB-UniRule"/>
</dbReference>
<dbReference type="SMART" id="SM00360">
    <property type="entry name" value="RRM"/>
    <property type="match status" value="4"/>
</dbReference>
<proteinExistence type="predicted"/>
<dbReference type="InterPro" id="IPR000504">
    <property type="entry name" value="RRM_dom"/>
</dbReference>
<comment type="subcellular location">
    <subcellularLocation>
        <location evidence="1">Nucleus</location>
    </subcellularLocation>
</comment>
<evidence type="ECO:0000313" key="6">
    <source>
        <dbReference type="WBParaSite" id="SSLN_0000612101-mRNA-1"/>
    </source>
</evidence>
<dbReference type="AlphaFoldDB" id="A0A183SNY0"/>
<dbReference type="GO" id="GO:0010468">
    <property type="term" value="P:regulation of gene expression"/>
    <property type="evidence" value="ECO:0007669"/>
    <property type="project" value="TreeGrafter"/>
</dbReference>
<evidence type="ECO:0000259" key="5">
    <source>
        <dbReference type="PROSITE" id="PS50102"/>
    </source>
</evidence>
<feature type="domain" description="RRM" evidence="5">
    <location>
        <begin position="120"/>
        <end position="197"/>
    </location>
</feature>
<feature type="domain" description="RRM" evidence="5">
    <location>
        <begin position="4"/>
        <end position="98"/>
    </location>
</feature>
<dbReference type="GO" id="GO:0005654">
    <property type="term" value="C:nucleoplasm"/>
    <property type="evidence" value="ECO:0007669"/>
    <property type="project" value="TreeGrafter"/>
</dbReference>
<dbReference type="Pfam" id="PF00076">
    <property type="entry name" value="RRM_1"/>
    <property type="match status" value="4"/>
</dbReference>
<organism evidence="6">
    <name type="scientific">Schistocephalus solidus</name>
    <name type="common">Tapeworm</name>
    <dbReference type="NCBI Taxonomy" id="70667"/>
    <lineage>
        <taxon>Eukaryota</taxon>
        <taxon>Metazoa</taxon>
        <taxon>Spiralia</taxon>
        <taxon>Lophotrochozoa</taxon>
        <taxon>Platyhelminthes</taxon>
        <taxon>Cestoda</taxon>
        <taxon>Eucestoda</taxon>
        <taxon>Diphyllobothriidea</taxon>
        <taxon>Diphyllobothriidae</taxon>
        <taxon>Schistocephalus</taxon>
    </lineage>
</organism>
<feature type="domain" description="RRM" evidence="5">
    <location>
        <begin position="329"/>
        <end position="406"/>
    </location>
</feature>
<protein>
    <submittedName>
        <fullName evidence="6">RNA binding protein</fullName>
    </submittedName>
</protein>
<accession>A0A183SNY0</accession>
<evidence type="ECO:0000256" key="1">
    <source>
        <dbReference type="ARBA" id="ARBA00004123"/>
    </source>
</evidence>
<dbReference type="PANTHER" id="PTHR48033:SF10">
    <property type="entry name" value="RNA-BINDING PROTEIN SQUID"/>
    <property type="match status" value="1"/>
</dbReference>
<evidence type="ECO:0000256" key="2">
    <source>
        <dbReference type="ARBA" id="ARBA00023242"/>
    </source>
</evidence>
<dbReference type="SUPFAM" id="SSF54928">
    <property type="entry name" value="RNA-binding domain, RBD"/>
    <property type="match status" value="4"/>
</dbReference>
<dbReference type="InterPro" id="IPR012677">
    <property type="entry name" value="Nucleotide-bd_a/b_plait_sf"/>
</dbReference>
<feature type="region of interest" description="Disordered" evidence="4">
    <location>
        <begin position="88"/>
        <end position="112"/>
    </location>
</feature>
<sequence length="418" mass="47307">LNPNCIFINRLPDVTKDCDLHEYFSQFGLITDVKVLRNTRDPESLGCAFVTFLETDSVRRVLETQPHLLAENQIIVRVARRKKTEADGTRISVSDKEDDDSLSDEDKSNGDASVLSSDQLTIFVGFLKPEVTESELKAYFSEFGRVSMAQIVHDWITGKSRGFGFVKFADSTAFKRGVLKACHFLNGSRLSVKRSMDRAQSRATCDRPPRELRPERLREEDVNPKGIFVSNLPEVTKDCNLYEYFSKFGLITDVFLLKDTKRLDSRRCGMVFFREADSVKKVFAAQPHLINATQVTIMPARKKNSNDIKPHTKMKMSHGGTSTSTLNTATIFVGRLKPTTTEDDLERYFSKFGTVLDVEVITDRSTGRSRGFAFVTFADEKVFEGGMLEVCHFLHGSRLTVQPSERKSDKVFKSVFNL</sequence>
<dbReference type="GO" id="GO:0000785">
    <property type="term" value="C:chromatin"/>
    <property type="evidence" value="ECO:0007669"/>
    <property type="project" value="TreeGrafter"/>
</dbReference>
<keyword evidence="2" id="KW-0539">Nucleus</keyword>
<dbReference type="InterPro" id="IPR035979">
    <property type="entry name" value="RBD_domain_sf"/>
</dbReference>
<name>A0A183SNY0_SCHSO</name>
<dbReference type="PROSITE" id="PS50102">
    <property type="entry name" value="RRM"/>
    <property type="match status" value="4"/>
</dbReference>
<feature type="domain" description="RRM" evidence="5">
    <location>
        <begin position="225"/>
        <end position="302"/>
    </location>
</feature>
<reference evidence="6" key="1">
    <citation type="submission" date="2016-06" db="UniProtKB">
        <authorList>
            <consortium name="WormBaseParasite"/>
        </authorList>
    </citation>
    <scope>IDENTIFICATION</scope>
</reference>